<protein>
    <submittedName>
        <fullName evidence="1">Uncharacterized protein</fullName>
    </submittedName>
</protein>
<reference evidence="1 2" key="1">
    <citation type="submission" date="2018-09" db="EMBL/GenBank/DDBJ databases">
        <title>Genome sequencing of strain 1JSPR-7.</title>
        <authorList>
            <person name="Heo J."/>
            <person name="Kim S.-J."/>
            <person name="Kwon S.-W."/>
        </authorList>
    </citation>
    <scope>NUCLEOTIDE SEQUENCE [LARGE SCALE GENOMIC DNA]</scope>
    <source>
        <strain evidence="1 2">1JSPR-7</strain>
    </source>
</reference>
<accession>A0A387BD06</accession>
<keyword evidence="2" id="KW-1185">Reference proteome</keyword>
<dbReference type="Proteomes" id="UP000269374">
    <property type="component" value="Chromosome"/>
</dbReference>
<evidence type="ECO:0000313" key="1">
    <source>
        <dbReference type="EMBL" id="AYG01713.1"/>
    </source>
</evidence>
<dbReference type="OrthoDB" id="2339548at2"/>
<gene>
    <name evidence="1" type="ORF">D7I46_12000</name>
</gene>
<dbReference type="KEGG" id="lact:D7I46_12000"/>
<evidence type="ECO:0000313" key="2">
    <source>
        <dbReference type="Proteomes" id="UP000269374"/>
    </source>
</evidence>
<name>A0A387BD06_9LACT</name>
<dbReference type="AlphaFoldDB" id="A0A387BD06"/>
<sequence length="352" mass="40396">MYFSNRRDHDQILEAFDQTSCKSLSFSKDGFSTTIDLEIQRVFPEYRYLTVDDRLYFITDYKLSDNTTSIAAIDFISKWADTISLPAGTWTLENVLKQINGYTEVTFSNVSSAQITTVETTKASDIIEQIENDMDGVILYETVLDIHAKTTNSAYYPVAKVIKFDDQNLMSADIVVASDEFDVETDFNPQLDLAYYLTLRIKNIDSISKLKTYQSVMSSADYQAVFDYIMGENGSPDADGASQILSKYLVFSKKNFIKTQGQVNIINNLGINDEFSYSIGEFDFENKATLEMYILRYLLSSYQAKNIRNQICIDIMHHQNIVAVEGDTYYLAKSYKYDYLHHLITDIRVERQ</sequence>
<organism evidence="1 2">
    <name type="scientific">Lactococcus allomyrinae</name>
    <dbReference type="NCBI Taxonomy" id="2419773"/>
    <lineage>
        <taxon>Bacteria</taxon>
        <taxon>Bacillati</taxon>
        <taxon>Bacillota</taxon>
        <taxon>Bacilli</taxon>
        <taxon>Lactobacillales</taxon>
        <taxon>Streptococcaceae</taxon>
        <taxon>Lactococcus</taxon>
    </lineage>
</organism>
<proteinExistence type="predicted"/>
<dbReference type="EMBL" id="CP032627">
    <property type="protein sequence ID" value="AYG01713.1"/>
    <property type="molecule type" value="Genomic_DNA"/>
</dbReference>
<dbReference type="RefSeq" id="WP_120773082.1">
    <property type="nucleotide sequence ID" value="NZ_CP032627.1"/>
</dbReference>